<dbReference type="VEuPathDB" id="CryptoDB:Vbra_16148"/>
<gene>
    <name evidence="2" type="ORF">Vbra_16148</name>
</gene>
<dbReference type="Proteomes" id="UP000041254">
    <property type="component" value="Unassembled WGS sequence"/>
</dbReference>
<evidence type="ECO:0000256" key="1">
    <source>
        <dbReference type="SAM" id="SignalP"/>
    </source>
</evidence>
<evidence type="ECO:0000313" key="2">
    <source>
        <dbReference type="EMBL" id="CEM17990.1"/>
    </source>
</evidence>
<evidence type="ECO:0000313" key="3">
    <source>
        <dbReference type="Proteomes" id="UP000041254"/>
    </source>
</evidence>
<dbReference type="EMBL" id="CDMY01000499">
    <property type="protein sequence ID" value="CEM17990.1"/>
    <property type="molecule type" value="Genomic_DNA"/>
</dbReference>
<name>A0A0G4FUB2_VITBC</name>
<accession>A0A0G4FUB2</accession>
<dbReference type="InParanoid" id="A0A0G4FUB2"/>
<proteinExistence type="predicted"/>
<sequence>MIAVLLLALLGRASGQSTNEAGFRALFGTSAFVAPTCSSATTVSSSADSGSGSLREALGMLEAEQPETETTIRCIRIDGSISEITVLSPLTFSGSNVYVFPQNLDDASTFPVLKPAKRDIEVLNVDSATGLTLAGLRFTNTGSDPLQSSDQAATCVRVHHSQDRAPMSVAFYRVSVQEYTIVAFRTKYHAAVTIGQGERDKQYDGLVFFTESAIHGNTGTTLECKAQTITMA</sequence>
<protein>
    <submittedName>
        <fullName evidence="2">Uncharacterized protein</fullName>
    </submittedName>
</protein>
<dbReference type="PhylomeDB" id="A0A0G4FUB2"/>
<reference evidence="2 3" key="1">
    <citation type="submission" date="2014-11" db="EMBL/GenBank/DDBJ databases">
        <authorList>
            <person name="Zhu J."/>
            <person name="Qi W."/>
            <person name="Song R."/>
        </authorList>
    </citation>
    <scope>NUCLEOTIDE SEQUENCE [LARGE SCALE GENOMIC DNA]</scope>
</reference>
<organism evidence="2 3">
    <name type="scientific">Vitrella brassicaformis (strain CCMP3155)</name>
    <dbReference type="NCBI Taxonomy" id="1169540"/>
    <lineage>
        <taxon>Eukaryota</taxon>
        <taxon>Sar</taxon>
        <taxon>Alveolata</taxon>
        <taxon>Colpodellida</taxon>
        <taxon>Vitrellaceae</taxon>
        <taxon>Vitrella</taxon>
    </lineage>
</organism>
<dbReference type="AlphaFoldDB" id="A0A0G4FUB2"/>
<feature type="signal peptide" evidence="1">
    <location>
        <begin position="1"/>
        <end position="15"/>
    </location>
</feature>
<feature type="chain" id="PRO_5011955169" evidence="1">
    <location>
        <begin position="16"/>
        <end position="232"/>
    </location>
</feature>
<keyword evidence="3" id="KW-1185">Reference proteome</keyword>
<keyword evidence="1" id="KW-0732">Signal</keyword>